<accession>A0A9W9NGS1</accession>
<protein>
    <submittedName>
        <fullName evidence="2">Uncharacterized protein</fullName>
    </submittedName>
</protein>
<dbReference type="AlphaFoldDB" id="A0A9W9NGS1"/>
<feature type="region of interest" description="Disordered" evidence="1">
    <location>
        <begin position="159"/>
        <end position="221"/>
    </location>
</feature>
<evidence type="ECO:0000313" key="2">
    <source>
        <dbReference type="EMBL" id="KAJ5219581.1"/>
    </source>
</evidence>
<reference evidence="2" key="1">
    <citation type="submission" date="2022-11" db="EMBL/GenBank/DDBJ databases">
        <authorList>
            <person name="Petersen C."/>
        </authorList>
    </citation>
    <scope>NUCLEOTIDE SEQUENCE</scope>
    <source>
        <strain evidence="2">IBT 19713</strain>
    </source>
</reference>
<evidence type="ECO:0000313" key="3">
    <source>
        <dbReference type="Proteomes" id="UP001150941"/>
    </source>
</evidence>
<feature type="compositionally biased region" description="Polar residues" evidence="1">
    <location>
        <begin position="170"/>
        <end position="180"/>
    </location>
</feature>
<keyword evidence="3" id="KW-1185">Reference proteome</keyword>
<dbReference type="GeneID" id="83205384"/>
<dbReference type="Proteomes" id="UP001150941">
    <property type="component" value="Unassembled WGS sequence"/>
</dbReference>
<feature type="region of interest" description="Disordered" evidence="1">
    <location>
        <begin position="307"/>
        <end position="519"/>
    </location>
</feature>
<reference evidence="2" key="2">
    <citation type="journal article" date="2023" name="IMA Fungus">
        <title>Comparative genomic study of the Penicillium genus elucidates a diverse pangenome and 15 lateral gene transfer events.</title>
        <authorList>
            <person name="Petersen C."/>
            <person name="Sorensen T."/>
            <person name="Nielsen M.R."/>
            <person name="Sondergaard T.E."/>
            <person name="Sorensen J.L."/>
            <person name="Fitzpatrick D.A."/>
            <person name="Frisvad J.C."/>
            <person name="Nielsen K.L."/>
        </authorList>
    </citation>
    <scope>NUCLEOTIDE SEQUENCE</scope>
    <source>
        <strain evidence="2">IBT 19713</strain>
    </source>
</reference>
<feature type="compositionally biased region" description="Low complexity" evidence="1">
    <location>
        <begin position="340"/>
        <end position="360"/>
    </location>
</feature>
<organism evidence="2 3">
    <name type="scientific">Penicillium chermesinum</name>
    <dbReference type="NCBI Taxonomy" id="63820"/>
    <lineage>
        <taxon>Eukaryota</taxon>
        <taxon>Fungi</taxon>
        <taxon>Dikarya</taxon>
        <taxon>Ascomycota</taxon>
        <taxon>Pezizomycotina</taxon>
        <taxon>Eurotiomycetes</taxon>
        <taxon>Eurotiomycetidae</taxon>
        <taxon>Eurotiales</taxon>
        <taxon>Aspergillaceae</taxon>
        <taxon>Penicillium</taxon>
    </lineage>
</organism>
<feature type="compositionally biased region" description="Polar residues" evidence="1">
    <location>
        <begin position="505"/>
        <end position="515"/>
    </location>
</feature>
<feature type="compositionally biased region" description="Polar residues" evidence="1">
    <location>
        <begin position="394"/>
        <end position="420"/>
    </location>
</feature>
<feature type="compositionally biased region" description="Basic and acidic residues" evidence="1">
    <location>
        <begin position="374"/>
        <end position="388"/>
    </location>
</feature>
<evidence type="ECO:0000256" key="1">
    <source>
        <dbReference type="SAM" id="MobiDB-lite"/>
    </source>
</evidence>
<dbReference type="OrthoDB" id="5404004at2759"/>
<name>A0A9W9NGS1_9EURO</name>
<gene>
    <name evidence="2" type="ORF">N7468_008785</name>
</gene>
<feature type="compositionally biased region" description="Basic and acidic residues" evidence="1">
    <location>
        <begin position="488"/>
        <end position="500"/>
    </location>
</feature>
<comment type="caution">
    <text evidence="2">The sequence shown here is derived from an EMBL/GenBank/DDBJ whole genome shotgun (WGS) entry which is preliminary data.</text>
</comment>
<dbReference type="RefSeq" id="XP_058326411.1">
    <property type="nucleotide sequence ID" value="XM_058478081.1"/>
</dbReference>
<dbReference type="EMBL" id="JAPQKS010000007">
    <property type="protein sequence ID" value="KAJ5219581.1"/>
    <property type="molecule type" value="Genomic_DNA"/>
</dbReference>
<feature type="compositionally biased region" description="Basic and acidic residues" evidence="1">
    <location>
        <begin position="181"/>
        <end position="195"/>
    </location>
</feature>
<proteinExistence type="predicted"/>
<feature type="compositionally biased region" description="Polar residues" evidence="1">
    <location>
        <begin position="361"/>
        <end position="371"/>
    </location>
</feature>
<feature type="compositionally biased region" description="Polar residues" evidence="1">
    <location>
        <begin position="466"/>
        <end position="486"/>
    </location>
</feature>
<sequence>MATTVTLTGQNARNANDVISFPLLTYTDALPRDDLHDISNGIFQDDPRYVTKWKFPRPVNGPSNKTPPPGVGATFDFQLTLPPDEIVPASAGGRSPSGYMIGVALGSPRLLDDQKGQPPPRFNTTIFTEQKGTQTLPKPSKWKKIGGLFKAKNALEAGTKEKPDKVNKPLATQQKAVTQRDSLEEWPKLEVDPARRTKMPANKSKRSERKGPQNGTHAGPVLDVEIPDVQMERYSVMFSQVMNKDKRPSLLSRRSKTLDSLHVPTAAEFLRGKIPPVPQRRATSPAATNFSLFPTSQPAKAAKVLGTQNFSRGPNLMKAVNPEPTESPVKELPAGQLRVPAPSSGRSPLSSSTSNPFSGSERSNTPQSNPFLSWEEKPLPAIKPDKPTSRPRSRTASQISDPTSKPQETSTRKPNLSVKTQAGPAVPAKDRSNRSSPSASPATLARNTPSPREQRGKLKAPAASSPLRNASQVSNSPTGQKTNIPSIKTDRSSSPKETRGRPSAVQVSTARSVSVSKGKKQMLVPVGSRIDQLHAHERYVNRQRALTPQISGGHKYQMSQELQIESL</sequence>